<feature type="active site" evidence="8">
    <location>
        <position position="100"/>
    </location>
</feature>
<accession>A0A8J4GHP8</accession>
<dbReference type="InterPro" id="IPR001568">
    <property type="entry name" value="RNase_T2-like"/>
</dbReference>
<reference evidence="10" key="1">
    <citation type="journal article" date="2021" name="Proc. Natl. Acad. Sci. U.S.A.">
        <title>Three genomes in the algal genus Volvox reveal the fate of a haploid sex-determining region after a transition to homothallism.</title>
        <authorList>
            <person name="Yamamoto K."/>
            <person name="Hamaji T."/>
            <person name="Kawai-Toyooka H."/>
            <person name="Matsuzaki R."/>
            <person name="Takahashi F."/>
            <person name="Nishimura Y."/>
            <person name="Kawachi M."/>
            <person name="Noguchi H."/>
            <person name="Minakuchi Y."/>
            <person name="Umen J.G."/>
            <person name="Toyoda A."/>
            <person name="Nozaki H."/>
        </authorList>
    </citation>
    <scope>NUCLEOTIDE SEQUENCE</scope>
    <source>
        <strain evidence="10">NIES-3785</strain>
    </source>
</reference>
<dbReference type="SUPFAM" id="SSF55895">
    <property type="entry name" value="Ribonuclease Rh-like"/>
    <property type="match status" value="1"/>
</dbReference>
<dbReference type="FunFam" id="3.90.730.10:FF:000007">
    <property type="entry name" value="Ribonuclease T2"/>
    <property type="match status" value="1"/>
</dbReference>
<dbReference type="Proteomes" id="UP000722791">
    <property type="component" value="Unassembled WGS sequence"/>
</dbReference>
<dbReference type="AlphaFoldDB" id="A0A8J4GHP8"/>
<evidence type="ECO:0000256" key="2">
    <source>
        <dbReference type="ARBA" id="ARBA00022722"/>
    </source>
</evidence>
<organism evidence="10 11">
    <name type="scientific">Volvox reticuliferus</name>
    <dbReference type="NCBI Taxonomy" id="1737510"/>
    <lineage>
        <taxon>Eukaryota</taxon>
        <taxon>Viridiplantae</taxon>
        <taxon>Chlorophyta</taxon>
        <taxon>core chlorophytes</taxon>
        <taxon>Chlorophyceae</taxon>
        <taxon>CS clade</taxon>
        <taxon>Chlamydomonadales</taxon>
        <taxon>Volvocaceae</taxon>
        <taxon>Volvox</taxon>
    </lineage>
</organism>
<feature type="active site" evidence="8">
    <location>
        <position position="151"/>
    </location>
</feature>
<gene>
    <name evidence="10" type="ORF">Vretimale_11470</name>
</gene>
<keyword evidence="4" id="KW-0255">Endonuclease</keyword>
<protein>
    <submittedName>
        <fullName evidence="10">Uncharacterized protein</fullName>
    </submittedName>
</protein>
<feature type="non-terminal residue" evidence="10">
    <location>
        <position position="1"/>
    </location>
</feature>
<evidence type="ECO:0000256" key="4">
    <source>
        <dbReference type="ARBA" id="ARBA00022759"/>
    </source>
</evidence>
<proteinExistence type="inferred from homology"/>
<keyword evidence="7" id="KW-0456">Lyase</keyword>
<dbReference type="PROSITE" id="PS00530">
    <property type="entry name" value="RNASE_T2_1"/>
    <property type="match status" value="1"/>
</dbReference>
<dbReference type="PROSITE" id="PS00531">
    <property type="entry name" value="RNASE_T2_2"/>
    <property type="match status" value="1"/>
</dbReference>
<dbReference type="GO" id="GO:0016787">
    <property type="term" value="F:hydrolase activity"/>
    <property type="evidence" value="ECO:0007669"/>
    <property type="project" value="UniProtKB-KW"/>
</dbReference>
<sequence length="261" mass="29653">LATLLSCPTYQGVANCDYTQPAMDSCLRALALVSLVYIANGARLLSSTSVFGHMSTAGVTVRDAARDFDYFMFVRQWPGSFCSKHACPLVSNHGFHFTIHGLWPNRKDGTWPQFCDTDYDFEEDKIDDLLDELKSEWPTVYDSYEEFWDHEWSKHGTCALDVFPSEHSYFKSILRLHRQYDLAAALGQAGIVPSTKVVYRTKDLSKAIYDMYGVRPLVHCSNGQLSEIWICIDKKLQPFDCDASHEHNPCQKVTIPPFSTN</sequence>
<keyword evidence="5" id="KW-0378">Hydrolase</keyword>
<dbReference type="InterPro" id="IPR018188">
    <property type="entry name" value="RNase_T2_His_AS_1"/>
</dbReference>
<evidence type="ECO:0000256" key="3">
    <source>
        <dbReference type="ARBA" id="ARBA00022729"/>
    </source>
</evidence>
<comment type="similarity">
    <text evidence="1 9">Belongs to the RNase T2 family.</text>
</comment>
<dbReference type="EMBL" id="BNCQ01000023">
    <property type="protein sequence ID" value="GIM07271.1"/>
    <property type="molecule type" value="Genomic_DNA"/>
</dbReference>
<evidence type="ECO:0000256" key="7">
    <source>
        <dbReference type="ARBA" id="ARBA00023239"/>
    </source>
</evidence>
<dbReference type="GO" id="GO:0005576">
    <property type="term" value="C:extracellular region"/>
    <property type="evidence" value="ECO:0007669"/>
    <property type="project" value="TreeGrafter"/>
</dbReference>
<dbReference type="CDD" id="cd01061">
    <property type="entry name" value="RNase_T2_euk"/>
    <property type="match status" value="1"/>
</dbReference>
<keyword evidence="3" id="KW-0732">Signal</keyword>
<evidence type="ECO:0000256" key="1">
    <source>
        <dbReference type="ARBA" id="ARBA00007469"/>
    </source>
</evidence>
<dbReference type="PANTHER" id="PTHR11240:SF22">
    <property type="entry name" value="RIBONUCLEASE T2"/>
    <property type="match status" value="1"/>
</dbReference>
<dbReference type="GO" id="GO:0033897">
    <property type="term" value="F:ribonuclease T2 activity"/>
    <property type="evidence" value="ECO:0007669"/>
    <property type="project" value="InterPro"/>
</dbReference>
<keyword evidence="6" id="KW-1015">Disulfide bond</keyword>
<dbReference type="GO" id="GO:0003723">
    <property type="term" value="F:RNA binding"/>
    <property type="evidence" value="ECO:0007669"/>
    <property type="project" value="InterPro"/>
</dbReference>
<dbReference type="InterPro" id="IPR036430">
    <property type="entry name" value="RNase_T2-like_sf"/>
</dbReference>
<feature type="active site" evidence="8">
    <location>
        <position position="155"/>
    </location>
</feature>
<evidence type="ECO:0000256" key="5">
    <source>
        <dbReference type="ARBA" id="ARBA00022801"/>
    </source>
</evidence>
<dbReference type="PANTHER" id="PTHR11240">
    <property type="entry name" value="RIBONUCLEASE T2"/>
    <property type="match status" value="1"/>
</dbReference>
<dbReference type="Gene3D" id="3.90.730.10">
    <property type="entry name" value="Ribonuclease T2-like"/>
    <property type="match status" value="1"/>
</dbReference>
<evidence type="ECO:0000313" key="10">
    <source>
        <dbReference type="EMBL" id="GIM07271.1"/>
    </source>
</evidence>
<comment type="caution">
    <text evidence="10">The sequence shown here is derived from an EMBL/GenBank/DDBJ whole genome shotgun (WGS) entry which is preliminary data.</text>
</comment>
<name>A0A8J4GHP8_9CHLO</name>
<keyword evidence="2" id="KW-0540">Nuclease</keyword>
<dbReference type="GO" id="GO:0006401">
    <property type="term" value="P:RNA catabolic process"/>
    <property type="evidence" value="ECO:0007669"/>
    <property type="project" value="TreeGrafter"/>
</dbReference>
<dbReference type="InterPro" id="IPR033130">
    <property type="entry name" value="RNase_T2_His_AS_2"/>
</dbReference>
<dbReference type="Pfam" id="PF00445">
    <property type="entry name" value="Ribonuclease_T2"/>
    <property type="match status" value="1"/>
</dbReference>
<evidence type="ECO:0000313" key="11">
    <source>
        <dbReference type="Proteomes" id="UP000722791"/>
    </source>
</evidence>
<dbReference type="InterPro" id="IPR033697">
    <property type="entry name" value="Ribonuclease_T2_eukaryotic"/>
</dbReference>
<evidence type="ECO:0000256" key="6">
    <source>
        <dbReference type="ARBA" id="ARBA00023157"/>
    </source>
</evidence>
<evidence type="ECO:0000256" key="8">
    <source>
        <dbReference type="PIRSR" id="PIRSR633697-1"/>
    </source>
</evidence>
<evidence type="ECO:0000256" key="9">
    <source>
        <dbReference type="RuleBase" id="RU004328"/>
    </source>
</evidence>